<dbReference type="Gene3D" id="3.90.1150.10">
    <property type="entry name" value="Aspartate Aminotransferase, domain 1"/>
    <property type="match status" value="1"/>
</dbReference>
<dbReference type="Pfam" id="PF00155">
    <property type="entry name" value="Aminotran_1_2"/>
    <property type="match status" value="1"/>
</dbReference>
<evidence type="ECO:0000259" key="2">
    <source>
        <dbReference type="Pfam" id="PF00155"/>
    </source>
</evidence>
<dbReference type="InterPro" id="IPR004839">
    <property type="entry name" value="Aminotransferase_I/II_large"/>
</dbReference>
<dbReference type="GO" id="GO:0030170">
    <property type="term" value="F:pyridoxal phosphate binding"/>
    <property type="evidence" value="ECO:0007669"/>
    <property type="project" value="InterPro"/>
</dbReference>
<dbReference type="SUPFAM" id="SSF53383">
    <property type="entry name" value="PLP-dependent transferases"/>
    <property type="match status" value="1"/>
</dbReference>
<dbReference type="PANTHER" id="PTHR43510:SF1">
    <property type="entry name" value="AMINOTRANSFERASE FUNCTION, HYPOTHETICAL (EUROFUNG)"/>
    <property type="match status" value="1"/>
</dbReference>
<dbReference type="GO" id="GO:0008483">
    <property type="term" value="F:transaminase activity"/>
    <property type="evidence" value="ECO:0007669"/>
    <property type="project" value="UniProtKB-KW"/>
</dbReference>
<name>A0A1Z5IQ86_9LACO</name>
<dbReference type="EC" id="2.6.1.-" evidence="1"/>
<gene>
    <name evidence="3" type="ORF">IWT140_01558</name>
</gene>
<evidence type="ECO:0000313" key="4">
    <source>
        <dbReference type="Proteomes" id="UP000198430"/>
    </source>
</evidence>
<reference evidence="3 4" key="1">
    <citation type="submission" date="2015-11" db="EMBL/GenBank/DDBJ databases">
        <title>Draft genome sequences of new species of the genus Lactobacillus isolated from orchardgrass silage.</title>
        <authorList>
            <person name="Tohno M."/>
            <person name="Tanizawa Y."/>
            <person name="Arita M."/>
        </authorList>
    </citation>
    <scope>NUCLEOTIDE SEQUENCE [LARGE SCALE GENOMIC DNA]</scope>
    <source>
        <strain evidence="3 4">IWT140</strain>
    </source>
</reference>
<dbReference type="Proteomes" id="UP000198430">
    <property type="component" value="Unassembled WGS sequence"/>
</dbReference>
<dbReference type="InterPro" id="IPR004838">
    <property type="entry name" value="NHTrfase_class1_PyrdxlP-BS"/>
</dbReference>
<comment type="cofactor">
    <cofactor evidence="1">
        <name>pyridoxal 5'-phosphate</name>
        <dbReference type="ChEBI" id="CHEBI:597326"/>
    </cofactor>
</comment>
<organism evidence="3 4">
    <name type="scientific">Secundilactobacillus pentosiphilus</name>
    <dbReference type="NCBI Taxonomy" id="1714682"/>
    <lineage>
        <taxon>Bacteria</taxon>
        <taxon>Bacillati</taxon>
        <taxon>Bacillota</taxon>
        <taxon>Bacilli</taxon>
        <taxon>Lactobacillales</taxon>
        <taxon>Lactobacillaceae</taxon>
        <taxon>Secundilactobacillus</taxon>
    </lineage>
</organism>
<accession>A0A1Z5IQ86</accession>
<dbReference type="NCBIfam" id="NF005593">
    <property type="entry name" value="PRK07324.1"/>
    <property type="match status" value="1"/>
</dbReference>
<keyword evidence="1 3" id="KW-0032">Aminotransferase</keyword>
<dbReference type="CDD" id="cd00609">
    <property type="entry name" value="AAT_like"/>
    <property type="match status" value="1"/>
</dbReference>
<comment type="similarity">
    <text evidence="1">Belongs to the class-I pyridoxal-phosphate-dependent aminotransferase family.</text>
</comment>
<dbReference type="EMBL" id="BCMH01000010">
    <property type="protein sequence ID" value="GAX03924.1"/>
    <property type="molecule type" value="Genomic_DNA"/>
</dbReference>
<sequence length="375" mass="41670">MKMKTFGVEQWMNDYETTATYNLGETCVSPLSLHALLGLTQTDEKAFTEKMLHTRLTYGDIVGAPKLRAGITQLYQNLAPKNVVTTHGAIGANSLALTTLVEPGDEVVVVTPTYQQLQSIPEAIGATVRLLALKPENDYLPDIDQLKALVNDKTKLIVLNNPDNPSGSLMPQEHLQQIIDVAKSVDAYILCDEVYRHLTQTDDYSPSIIDLYDKGISTSSMSKVFSLAGLRLGWVATHDEAFMQTILSHRDYNTISCGVLDEMVAEVALDYKDDLIKRNRGIVRKNLAILSDWVDSQDHISWVKPQAGTTALLHYDFDLPSEQFCDQLFKQTGVLLVPGAEFDVEHALRIGYAFESQELQNGLDKLSSFMETLNA</sequence>
<dbReference type="InterPro" id="IPR015421">
    <property type="entry name" value="PyrdxlP-dep_Trfase_major"/>
</dbReference>
<evidence type="ECO:0000313" key="3">
    <source>
        <dbReference type="EMBL" id="GAX03924.1"/>
    </source>
</evidence>
<dbReference type="InterPro" id="IPR015422">
    <property type="entry name" value="PyrdxlP-dep_Trfase_small"/>
</dbReference>
<keyword evidence="4" id="KW-1185">Reference proteome</keyword>
<evidence type="ECO:0000256" key="1">
    <source>
        <dbReference type="RuleBase" id="RU000481"/>
    </source>
</evidence>
<keyword evidence="1" id="KW-0808">Transferase</keyword>
<proteinExistence type="inferred from homology"/>
<protein>
    <recommendedName>
        <fullName evidence="1">Aminotransferase</fullName>
        <ecNumber evidence="1">2.6.1.-</ecNumber>
    </recommendedName>
</protein>
<comment type="caution">
    <text evidence="3">The sequence shown here is derived from an EMBL/GenBank/DDBJ whole genome shotgun (WGS) entry which is preliminary data.</text>
</comment>
<dbReference type="PROSITE" id="PS00105">
    <property type="entry name" value="AA_TRANSFER_CLASS_1"/>
    <property type="match status" value="1"/>
</dbReference>
<dbReference type="Gene3D" id="3.40.640.10">
    <property type="entry name" value="Type I PLP-dependent aspartate aminotransferase-like (Major domain)"/>
    <property type="match status" value="1"/>
</dbReference>
<dbReference type="InterPro" id="IPR015424">
    <property type="entry name" value="PyrdxlP-dep_Trfase"/>
</dbReference>
<dbReference type="RefSeq" id="WP_089088882.1">
    <property type="nucleotide sequence ID" value="NZ_BCMH01000010.1"/>
</dbReference>
<dbReference type="PANTHER" id="PTHR43510">
    <property type="entry name" value="AMINOTRANSFERASE FUNCTION, HYPOTHETICAL (EUROFUNG)"/>
    <property type="match status" value="1"/>
</dbReference>
<dbReference type="AlphaFoldDB" id="A0A1Z5IQ86"/>
<feature type="domain" description="Aminotransferase class I/classII large" evidence="2">
    <location>
        <begin position="50"/>
        <end position="366"/>
    </location>
</feature>